<dbReference type="EMBL" id="JAKOGI010000019">
    <property type="protein sequence ID" value="KAJ8449663.1"/>
    <property type="molecule type" value="Genomic_DNA"/>
</dbReference>
<dbReference type="GO" id="GO:0016747">
    <property type="term" value="F:acyltransferase activity, transferring groups other than amino-acyl groups"/>
    <property type="evidence" value="ECO:0007669"/>
    <property type="project" value="TreeGrafter"/>
</dbReference>
<reference evidence="3" key="1">
    <citation type="submission" date="2022-04" db="EMBL/GenBank/DDBJ databases">
        <title>Carnegiea gigantea Genome sequencing and assembly v2.</title>
        <authorList>
            <person name="Copetti D."/>
            <person name="Sanderson M.J."/>
            <person name="Burquez A."/>
            <person name="Wojciechowski M.F."/>
        </authorList>
    </citation>
    <scope>NUCLEOTIDE SEQUENCE</scope>
    <source>
        <strain evidence="3">SGP5-SGP5p</strain>
        <tissue evidence="3">Aerial part</tissue>
    </source>
</reference>
<organism evidence="3 4">
    <name type="scientific">Carnegiea gigantea</name>
    <dbReference type="NCBI Taxonomy" id="171969"/>
    <lineage>
        <taxon>Eukaryota</taxon>
        <taxon>Viridiplantae</taxon>
        <taxon>Streptophyta</taxon>
        <taxon>Embryophyta</taxon>
        <taxon>Tracheophyta</taxon>
        <taxon>Spermatophyta</taxon>
        <taxon>Magnoliopsida</taxon>
        <taxon>eudicotyledons</taxon>
        <taxon>Gunneridae</taxon>
        <taxon>Pentapetalae</taxon>
        <taxon>Caryophyllales</taxon>
        <taxon>Cactineae</taxon>
        <taxon>Cactaceae</taxon>
        <taxon>Cactoideae</taxon>
        <taxon>Echinocereeae</taxon>
        <taxon>Carnegiea</taxon>
    </lineage>
</organism>
<dbReference type="AlphaFoldDB" id="A0A9Q1KU93"/>
<gene>
    <name evidence="3" type="ORF">Cgig2_001319</name>
</gene>
<evidence type="ECO:0000313" key="4">
    <source>
        <dbReference type="Proteomes" id="UP001153076"/>
    </source>
</evidence>
<dbReference type="InterPro" id="IPR050317">
    <property type="entry name" value="Plant_Fungal_Acyltransferase"/>
</dbReference>
<feature type="compositionally biased region" description="Low complexity" evidence="2">
    <location>
        <begin position="223"/>
        <end position="233"/>
    </location>
</feature>
<comment type="caution">
    <text evidence="3">The sequence shown here is derived from an EMBL/GenBank/DDBJ whole genome shotgun (WGS) entry which is preliminary data.</text>
</comment>
<feature type="region of interest" description="Disordered" evidence="2">
    <location>
        <begin position="1"/>
        <end position="21"/>
    </location>
</feature>
<proteinExistence type="inferred from homology"/>
<sequence length="460" mass="50517">MWLTSVSSQTYEANGIHSNDSDEKNEALIYGKRLSSVGPARVTGDLMYEPSNMDLAMKLHYLRVVYLFEVEAMEVLTMPRFKEAIFEWLCYYYESCGRLRREDTHGRPYIKCNDCGIRFVEVKSSKTLQEWLQLGDHSLQHRLLVPDHVVGPELAFSPLVFIQMTALKCGGLAVGLSWAHILGDAFSVAEFMNLCGQFLKGLEATYPANLNKSPPNNAHKPSKPSSTLGSGPLSLKQVSPVGDHWTFPTPCDMATFSFHVTATQLAQLSTKTGPFAALSAAVWRAIAKVRCGPEPNTITVVTRGVANGKAEDSLLRNNQVVSSVEAHFHVATAHIDDLAMLIHNEAQDERAQIEEVVGQNPGGSDFIIYGSNPTFVDIGGADFYGFEVKGMKPRLVNCFVDGIGGGGVVLVLPSPKSGDHEVDDNNGKIGDEGRIVTLILPKVYMEELKKELKEEWSLIA</sequence>
<dbReference type="Proteomes" id="UP001153076">
    <property type="component" value="Unassembled WGS sequence"/>
</dbReference>
<dbReference type="InterPro" id="IPR023213">
    <property type="entry name" value="CAT-like_dom_sf"/>
</dbReference>
<accession>A0A9Q1KU93</accession>
<evidence type="ECO:0000256" key="1">
    <source>
        <dbReference type="ARBA" id="ARBA00009861"/>
    </source>
</evidence>
<evidence type="ECO:0008006" key="5">
    <source>
        <dbReference type="Google" id="ProtNLM"/>
    </source>
</evidence>
<name>A0A9Q1KU93_9CARY</name>
<dbReference type="PANTHER" id="PTHR31642">
    <property type="entry name" value="TRICHOTHECENE 3-O-ACETYLTRANSFERASE"/>
    <property type="match status" value="1"/>
</dbReference>
<feature type="region of interest" description="Disordered" evidence="2">
    <location>
        <begin position="210"/>
        <end position="233"/>
    </location>
</feature>
<dbReference type="Gene3D" id="3.30.559.10">
    <property type="entry name" value="Chloramphenicol acetyltransferase-like domain"/>
    <property type="match status" value="2"/>
</dbReference>
<dbReference type="OrthoDB" id="1862401at2759"/>
<evidence type="ECO:0000256" key="2">
    <source>
        <dbReference type="SAM" id="MobiDB-lite"/>
    </source>
</evidence>
<keyword evidence="4" id="KW-1185">Reference proteome</keyword>
<feature type="compositionally biased region" description="Polar residues" evidence="2">
    <location>
        <begin position="1"/>
        <end position="18"/>
    </location>
</feature>
<dbReference type="Pfam" id="PF02458">
    <property type="entry name" value="Transferase"/>
    <property type="match status" value="1"/>
</dbReference>
<protein>
    <recommendedName>
        <fullName evidence="5">Protein ECERIFERUM 26-like</fullName>
    </recommendedName>
</protein>
<evidence type="ECO:0000313" key="3">
    <source>
        <dbReference type="EMBL" id="KAJ8449663.1"/>
    </source>
</evidence>
<dbReference type="PANTHER" id="PTHR31642:SF115">
    <property type="entry name" value="PROTEIN ECERIFERUM 26-LIKE"/>
    <property type="match status" value="1"/>
</dbReference>
<comment type="similarity">
    <text evidence="1">Belongs to the plant acyltransferase family.</text>
</comment>